<protein>
    <submittedName>
        <fullName evidence="2">Uncharacterized protein</fullName>
    </submittedName>
</protein>
<evidence type="ECO:0000256" key="1">
    <source>
        <dbReference type="SAM" id="MobiDB-lite"/>
    </source>
</evidence>
<dbReference type="EMBL" id="FPJG01000002">
    <property type="protein sequence ID" value="SFW12980.1"/>
    <property type="molecule type" value="Genomic_DNA"/>
</dbReference>
<accession>A0A1K1LQ26</accession>
<dbReference type="RefSeq" id="WP_143168427.1">
    <property type="nucleotide sequence ID" value="NZ_FPJG01000002.1"/>
</dbReference>
<organism evidence="2 3">
    <name type="scientific">Amycolatopsis australiensis</name>
    <dbReference type="NCBI Taxonomy" id="546364"/>
    <lineage>
        <taxon>Bacteria</taxon>
        <taxon>Bacillati</taxon>
        <taxon>Actinomycetota</taxon>
        <taxon>Actinomycetes</taxon>
        <taxon>Pseudonocardiales</taxon>
        <taxon>Pseudonocardiaceae</taxon>
        <taxon>Amycolatopsis</taxon>
    </lineage>
</organism>
<reference evidence="3" key="1">
    <citation type="submission" date="2016-11" db="EMBL/GenBank/DDBJ databases">
        <authorList>
            <person name="Varghese N."/>
            <person name="Submissions S."/>
        </authorList>
    </citation>
    <scope>NUCLEOTIDE SEQUENCE [LARGE SCALE GENOMIC DNA]</scope>
    <source>
        <strain evidence="3">DSM 44671</strain>
    </source>
</reference>
<name>A0A1K1LQ26_9PSEU</name>
<dbReference type="Proteomes" id="UP000182740">
    <property type="component" value="Unassembled WGS sequence"/>
</dbReference>
<keyword evidence="3" id="KW-1185">Reference proteome</keyword>
<sequence length="186" mass="20292">MTQNAGSKRRRRVKAREGNEFYVRAQSGRTGSRRDVDGASAVSAELSLLLDEAEQAYRQDDDPYLKQAGFSAASRLYEQLAGGTDDPTWKHAARMAGLMFSVLGARTRWAHGIPTITPRAEAELLGLGACEGCGRPWQVDDAAELCEQCPRLRFGPTPQSADEAVRLGSGEPVSLRELVVRNDADQ</sequence>
<gene>
    <name evidence="2" type="ORF">SAMN04489730_0127</name>
</gene>
<evidence type="ECO:0000313" key="2">
    <source>
        <dbReference type="EMBL" id="SFW12980.1"/>
    </source>
</evidence>
<feature type="region of interest" description="Disordered" evidence="1">
    <location>
        <begin position="1"/>
        <end position="37"/>
    </location>
</feature>
<evidence type="ECO:0000313" key="3">
    <source>
        <dbReference type="Proteomes" id="UP000182740"/>
    </source>
</evidence>
<proteinExistence type="predicted"/>
<dbReference type="AlphaFoldDB" id="A0A1K1LQ26"/>
<dbReference type="OrthoDB" id="3698153at2"/>